<dbReference type="PANTHER" id="PTHR12231:SF253">
    <property type="entry name" value="DPR-INTERACTING PROTEIN ETA, ISOFORM B-RELATED"/>
    <property type="match status" value="1"/>
</dbReference>
<dbReference type="Pfam" id="PF13927">
    <property type="entry name" value="Ig_3"/>
    <property type="match status" value="1"/>
</dbReference>
<feature type="domain" description="Ig-like" evidence="6">
    <location>
        <begin position="34"/>
        <end position="117"/>
    </location>
</feature>
<dbReference type="InterPro" id="IPR036179">
    <property type="entry name" value="Ig-like_dom_sf"/>
</dbReference>
<feature type="transmembrane region" description="Helical" evidence="5">
    <location>
        <begin position="332"/>
        <end position="356"/>
    </location>
</feature>
<dbReference type="CDD" id="cd00063">
    <property type="entry name" value="FN3"/>
    <property type="match status" value="1"/>
</dbReference>
<evidence type="ECO:0000256" key="4">
    <source>
        <dbReference type="ARBA" id="ARBA00023319"/>
    </source>
</evidence>
<dbReference type="AlphaFoldDB" id="A0ABD3XPV8"/>
<accession>A0ABD3XPV8</accession>
<evidence type="ECO:0000313" key="9">
    <source>
        <dbReference type="Proteomes" id="UP001634394"/>
    </source>
</evidence>
<dbReference type="PROSITE" id="PS50853">
    <property type="entry name" value="FN3"/>
    <property type="match status" value="1"/>
</dbReference>
<keyword evidence="1" id="KW-0732">Signal</keyword>
<gene>
    <name evidence="8" type="ORF">ACJMK2_027434</name>
</gene>
<feature type="domain" description="Fibronectin type-III" evidence="7">
    <location>
        <begin position="228"/>
        <end position="321"/>
    </location>
</feature>
<dbReference type="CDD" id="cd00096">
    <property type="entry name" value="Ig"/>
    <property type="match status" value="1"/>
</dbReference>
<reference evidence="8 9" key="1">
    <citation type="submission" date="2024-11" db="EMBL/GenBank/DDBJ databases">
        <title>Chromosome-level genome assembly of the freshwater bivalve Anodonta woodiana.</title>
        <authorList>
            <person name="Chen X."/>
        </authorList>
    </citation>
    <scope>NUCLEOTIDE SEQUENCE [LARGE SCALE GENOMIC DNA]</scope>
    <source>
        <strain evidence="8">MN2024</strain>
        <tissue evidence="8">Gills</tissue>
    </source>
</reference>
<dbReference type="InterPro" id="IPR003599">
    <property type="entry name" value="Ig_sub"/>
</dbReference>
<evidence type="ECO:0000256" key="5">
    <source>
        <dbReference type="SAM" id="Phobius"/>
    </source>
</evidence>
<evidence type="ECO:0000256" key="1">
    <source>
        <dbReference type="ARBA" id="ARBA00022729"/>
    </source>
</evidence>
<keyword evidence="9" id="KW-1185">Reference proteome</keyword>
<dbReference type="Gene3D" id="2.60.40.10">
    <property type="entry name" value="Immunoglobulins"/>
    <property type="match status" value="3"/>
</dbReference>
<evidence type="ECO:0000256" key="2">
    <source>
        <dbReference type="ARBA" id="ARBA00022737"/>
    </source>
</evidence>
<comment type="caution">
    <text evidence="8">The sequence shown here is derived from an EMBL/GenBank/DDBJ whole genome shotgun (WGS) entry which is preliminary data.</text>
</comment>
<evidence type="ECO:0000313" key="8">
    <source>
        <dbReference type="EMBL" id="KAL3887493.1"/>
    </source>
</evidence>
<keyword evidence="5" id="KW-0812">Transmembrane</keyword>
<dbReference type="SUPFAM" id="SSF48726">
    <property type="entry name" value="Immunoglobulin"/>
    <property type="match status" value="2"/>
</dbReference>
<dbReference type="InterPro" id="IPR003961">
    <property type="entry name" value="FN3_dom"/>
</dbReference>
<dbReference type="InterPro" id="IPR051170">
    <property type="entry name" value="Neural/epithelial_adhesion"/>
</dbReference>
<dbReference type="PANTHER" id="PTHR12231">
    <property type="entry name" value="CTX-RELATED TYPE I TRANSMEMBRANE PROTEIN"/>
    <property type="match status" value="1"/>
</dbReference>
<organism evidence="8 9">
    <name type="scientific">Sinanodonta woodiana</name>
    <name type="common">Chinese pond mussel</name>
    <name type="synonym">Anodonta woodiana</name>
    <dbReference type="NCBI Taxonomy" id="1069815"/>
    <lineage>
        <taxon>Eukaryota</taxon>
        <taxon>Metazoa</taxon>
        <taxon>Spiralia</taxon>
        <taxon>Lophotrochozoa</taxon>
        <taxon>Mollusca</taxon>
        <taxon>Bivalvia</taxon>
        <taxon>Autobranchia</taxon>
        <taxon>Heteroconchia</taxon>
        <taxon>Palaeoheterodonta</taxon>
        <taxon>Unionida</taxon>
        <taxon>Unionoidea</taxon>
        <taxon>Unionidae</taxon>
        <taxon>Unioninae</taxon>
        <taxon>Sinanodonta</taxon>
    </lineage>
</organism>
<feature type="non-terminal residue" evidence="8">
    <location>
        <position position="366"/>
    </location>
</feature>
<keyword evidence="2" id="KW-0677">Repeat</keyword>
<dbReference type="SMART" id="SM00409">
    <property type="entry name" value="IG"/>
    <property type="match status" value="1"/>
</dbReference>
<evidence type="ECO:0000259" key="6">
    <source>
        <dbReference type="PROSITE" id="PS50835"/>
    </source>
</evidence>
<evidence type="ECO:0000259" key="7">
    <source>
        <dbReference type="PROSITE" id="PS50853"/>
    </source>
</evidence>
<evidence type="ECO:0000256" key="3">
    <source>
        <dbReference type="ARBA" id="ARBA00023157"/>
    </source>
</evidence>
<name>A0ABD3XPV8_SINWO</name>
<dbReference type="EMBL" id="JBJQND010000002">
    <property type="protein sequence ID" value="KAL3887493.1"/>
    <property type="molecule type" value="Genomic_DNA"/>
</dbReference>
<keyword evidence="5" id="KW-0472">Membrane</keyword>
<sequence length="366" mass="40415">MYKCTVNNRIHPSGHIEESLNDTDEFYLDVQYGAEIINISVDWNSTLNENSTATIICYIDSNPESNINWTKQGAEGILKADWSVHRSQLDLQNVQCTDTGKYTCRASNGLSDPVEQSIPIYVTCHPRADFRSPPVTKIYSKPNGSADLIYTVIAFPEPTFTWSFIGNGSENMRLPDSAKQLDSGLQSTLGLKILNINDFGFYKVEANNSFSPSASQVYELIPMDVPEVPSNVMVTDLKQTSLIVQWIAGYNGGQNQTFHIVITTSDTRRSVDVPDPGNRNIGTYILEDLMPSTMYSIYMSASNSLGPSNMTSVIFLTTLKGPGMSESTGIPIAWIVGTISSGLFGILVGITGIVLWRRYHPKKSQH</sequence>
<dbReference type="SMART" id="SM00060">
    <property type="entry name" value="FN3"/>
    <property type="match status" value="1"/>
</dbReference>
<dbReference type="Proteomes" id="UP001634394">
    <property type="component" value="Unassembled WGS sequence"/>
</dbReference>
<dbReference type="SUPFAM" id="SSF49265">
    <property type="entry name" value="Fibronectin type III"/>
    <property type="match status" value="1"/>
</dbReference>
<dbReference type="InterPro" id="IPR036116">
    <property type="entry name" value="FN3_sf"/>
</dbReference>
<dbReference type="InterPro" id="IPR007110">
    <property type="entry name" value="Ig-like_dom"/>
</dbReference>
<dbReference type="SMART" id="SM00408">
    <property type="entry name" value="IGc2"/>
    <property type="match status" value="1"/>
</dbReference>
<dbReference type="InterPro" id="IPR003598">
    <property type="entry name" value="Ig_sub2"/>
</dbReference>
<keyword evidence="5" id="KW-1133">Transmembrane helix</keyword>
<dbReference type="Pfam" id="PF00041">
    <property type="entry name" value="fn3"/>
    <property type="match status" value="1"/>
</dbReference>
<keyword evidence="4" id="KW-0393">Immunoglobulin domain</keyword>
<keyword evidence="3" id="KW-1015">Disulfide bond</keyword>
<dbReference type="PROSITE" id="PS50835">
    <property type="entry name" value="IG_LIKE"/>
    <property type="match status" value="1"/>
</dbReference>
<protein>
    <submittedName>
        <fullName evidence="8">Uncharacterized protein</fullName>
    </submittedName>
</protein>
<proteinExistence type="predicted"/>
<dbReference type="InterPro" id="IPR013783">
    <property type="entry name" value="Ig-like_fold"/>
</dbReference>